<organism evidence="1 2">
    <name type="scientific">Heterobasidion irregulare (strain TC 32-1)</name>
    <dbReference type="NCBI Taxonomy" id="747525"/>
    <lineage>
        <taxon>Eukaryota</taxon>
        <taxon>Fungi</taxon>
        <taxon>Dikarya</taxon>
        <taxon>Basidiomycota</taxon>
        <taxon>Agaricomycotina</taxon>
        <taxon>Agaricomycetes</taxon>
        <taxon>Russulales</taxon>
        <taxon>Bondarzewiaceae</taxon>
        <taxon>Heterobasidion</taxon>
        <taxon>Heterobasidion annosum species complex</taxon>
    </lineage>
</organism>
<gene>
    <name evidence="1" type="ORF">HETIRDRAFT_410558</name>
</gene>
<keyword evidence="2" id="KW-1185">Reference proteome</keyword>
<sequence>MTPNKARSHGFRQNDIWRKFRPEPVYAFKAQRDAYSHRHEISPAYIWADEVPTRRQRVCACRPRCYSQSTN</sequence>
<evidence type="ECO:0000313" key="2">
    <source>
        <dbReference type="Proteomes" id="UP000030671"/>
    </source>
</evidence>
<dbReference type="EMBL" id="KI925460">
    <property type="protein sequence ID" value="ETW80087.1"/>
    <property type="molecule type" value="Genomic_DNA"/>
</dbReference>
<proteinExistence type="predicted"/>
<protein>
    <submittedName>
        <fullName evidence="1">Uncharacterized protein</fullName>
    </submittedName>
</protein>
<dbReference type="HOGENOM" id="CLU_2740333_0_0_1"/>
<name>W4K2P3_HETIT</name>
<dbReference type="KEGG" id="hir:HETIRDRAFT_410558"/>
<dbReference type="RefSeq" id="XP_009548611.1">
    <property type="nucleotide sequence ID" value="XM_009550316.1"/>
</dbReference>
<reference evidence="1 2" key="1">
    <citation type="journal article" date="2012" name="New Phytol.">
        <title>Insight into trade-off between wood decay and parasitism from the genome of a fungal forest pathogen.</title>
        <authorList>
            <person name="Olson A."/>
            <person name="Aerts A."/>
            <person name="Asiegbu F."/>
            <person name="Belbahri L."/>
            <person name="Bouzid O."/>
            <person name="Broberg A."/>
            <person name="Canback B."/>
            <person name="Coutinho P.M."/>
            <person name="Cullen D."/>
            <person name="Dalman K."/>
            <person name="Deflorio G."/>
            <person name="van Diepen L.T."/>
            <person name="Dunand C."/>
            <person name="Duplessis S."/>
            <person name="Durling M."/>
            <person name="Gonthier P."/>
            <person name="Grimwood J."/>
            <person name="Fossdal C.G."/>
            <person name="Hansson D."/>
            <person name="Henrissat B."/>
            <person name="Hietala A."/>
            <person name="Himmelstrand K."/>
            <person name="Hoffmeister D."/>
            <person name="Hogberg N."/>
            <person name="James T.Y."/>
            <person name="Karlsson M."/>
            <person name="Kohler A."/>
            <person name="Kues U."/>
            <person name="Lee Y.H."/>
            <person name="Lin Y.C."/>
            <person name="Lind M."/>
            <person name="Lindquist E."/>
            <person name="Lombard V."/>
            <person name="Lucas S."/>
            <person name="Lunden K."/>
            <person name="Morin E."/>
            <person name="Murat C."/>
            <person name="Park J."/>
            <person name="Raffaello T."/>
            <person name="Rouze P."/>
            <person name="Salamov A."/>
            <person name="Schmutz J."/>
            <person name="Solheim H."/>
            <person name="Stahlberg J."/>
            <person name="Velez H."/>
            <person name="de Vries R.P."/>
            <person name="Wiebenga A."/>
            <person name="Woodward S."/>
            <person name="Yakovlev I."/>
            <person name="Garbelotto M."/>
            <person name="Martin F."/>
            <person name="Grigoriev I.V."/>
            <person name="Stenlid J."/>
        </authorList>
    </citation>
    <scope>NUCLEOTIDE SEQUENCE [LARGE SCALE GENOMIC DNA]</scope>
    <source>
        <strain evidence="1 2">TC 32-1</strain>
    </source>
</reference>
<accession>W4K2P3</accession>
<dbReference type="AlphaFoldDB" id="W4K2P3"/>
<dbReference type="Proteomes" id="UP000030671">
    <property type="component" value="Unassembled WGS sequence"/>
</dbReference>
<dbReference type="InParanoid" id="W4K2P3"/>
<dbReference type="GeneID" id="20672877"/>
<evidence type="ECO:0000313" key="1">
    <source>
        <dbReference type="EMBL" id="ETW80087.1"/>
    </source>
</evidence>